<dbReference type="InterPro" id="IPR005467">
    <property type="entry name" value="His_kinase_dom"/>
</dbReference>
<dbReference type="EC" id="2.7.13.3" evidence="2"/>
<keyword evidence="9" id="KW-0812">Transmembrane</keyword>
<keyword evidence="9" id="KW-1133">Transmembrane helix</keyword>
<evidence type="ECO:0000313" key="12">
    <source>
        <dbReference type="Proteomes" id="UP000768462"/>
    </source>
</evidence>
<dbReference type="CDD" id="cd00082">
    <property type="entry name" value="HisKA"/>
    <property type="match status" value="1"/>
</dbReference>
<dbReference type="SMART" id="SM00388">
    <property type="entry name" value="HisKA"/>
    <property type="match status" value="1"/>
</dbReference>
<gene>
    <name evidence="11" type="ORF">E7215_08110</name>
</gene>
<keyword evidence="3" id="KW-0597">Phosphoprotein</keyword>
<keyword evidence="8" id="KW-0902">Two-component regulatory system</keyword>
<dbReference type="FunFam" id="3.30.565.10:FF:000037">
    <property type="entry name" value="Hybrid sensor histidine kinase/response regulator"/>
    <property type="match status" value="1"/>
</dbReference>
<proteinExistence type="predicted"/>
<dbReference type="SUPFAM" id="SSF47384">
    <property type="entry name" value="Homodimeric domain of signal transducing histidine kinase"/>
    <property type="match status" value="1"/>
</dbReference>
<dbReference type="PANTHER" id="PTHR43711:SF26">
    <property type="entry name" value="SENSOR HISTIDINE KINASE RCSC"/>
    <property type="match status" value="1"/>
</dbReference>
<evidence type="ECO:0000256" key="5">
    <source>
        <dbReference type="ARBA" id="ARBA00022741"/>
    </source>
</evidence>
<evidence type="ECO:0000256" key="8">
    <source>
        <dbReference type="ARBA" id="ARBA00023012"/>
    </source>
</evidence>
<feature type="transmembrane region" description="Helical" evidence="9">
    <location>
        <begin position="360"/>
        <end position="381"/>
    </location>
</feature>
<dbReference type="SUPFAM" id="SSF55874">
    <property type="entry name" value="ATPase domain of HSP90 chaperone/DNA topoisomerase II/histidine kinase"/>
    <property type="match status" value="1"/>
</dbReference>
<dbReference type="EMBL" id="SVCM01000090">
    <property type="protein sequence ID" value="MBE6060120.1"/>
    <property type="molecule type" value="Genomic_DNA"/>
</dbReference>
<evidence type="ECO:0000259" key="10">
    <source>
        <dbReference type="PROSITE" id="PS50109"/>
    </source>
</evidence>
<dbReference type="PROSITE" id="PS50109">
    <property type="entry name" value="HIS_KIN"/>
    <property type="match status" value="1"/>
</dbReference>
<sequence length="675" mass="76359">MNDKYVLSCQRNKFIYVLVNLALGIVMSFNSITVFATPSSDTDQSLLKYKEVLILSSQSENELWESYLLDNLKTSLTSSDLNIHTRTEFLSITNDDKSYLDKQADLWSLKYENTKFDLIVTLDDESLNFVGDYYNTPMFKNIPVVYGGINDVSKLSSYPFNNFTGVMEPVNVRTLVDLILHSNPNTSEINILLDNTIASKYIENQVRDTIPYYTNVLRFNFIKSDYIDDLCYKLSQYPSNTPSIIVGNFKDTSNIIISPKNTTHIIKNYSNGKLYTFKETYVGNGAIGGHILYAKNHSKIIYETAIRVLNGTKPNDIPSIYDPGSTLLFDASEVTTNNISRSSLPENVVFINDSWINKGVSLGIVFLLLLILLVCMIMLAIQTIQKTNNAKNMIVAKKRYDELLISDKIKTEFLANFSHEIRTLLNVILSGLQLLDIYKDNGKLTFANKDDEVKLIYIRQNGFRLLKLINNLIDMTKIDSGFYHVEFEVKNIVEVVEDITMSVLEYASARGISIVFDTNEEEVYMPLDSEKLDRIILNLLSNAIKFTPKGGCIYVTLKCLKQSISVSVKDTGIGIPKDKQRSIFERFTQVKNEKSKSKEGSGIGLSLVKSLVELLDGSIILKSEPNKGCEFIFTLPIKEVDRATLDVENHISQNITNNSEKLMVEFSDIDSNINI</sequence>
<keyword evidence="4" id="KW-0808">Transferase</keyword>
<dbReference type="InterPro" id="IPR050736">
    <property type="entry name" value="Sensor_HK_Regulatory"/>
</dbReference>
<dbReference type="GO" id="GO:0005524">
    <property type="term" value="F:ATP binding"/>
    <property type="evidence" value="ECO:0007669"/>
    <property type="project" value="UniProtKB-KW"/>
</dbReference>
<evidence type="ECO:0000256" key="7">
    <source>
        <dbReference type="ARBA" id="ARBA00022840"/>
    </source>
</evidence>
<feature type="domain" description="Histidine kinase" evidence="10">
    <location>
        <begin position="416"/>
        <end position="639"/>
    </location>
</feature>
<dbReference type="Proteomes" id="UP000768462">
    <property type="component" value="Unassembled WGS sequence"/>
</dbReference>
<keyword evidence="5" id="KW-0547">Nucleotide-binding</keyword>
<dbReference type="PRINTS" id="PR00344">
    <property type="entry name" value="BCTRLSENSOR"/>
</dbReference>
<evidence type="ECO:0000256" key="1">
    <source>
        <dbReference type="ARBA" id="ARBA00000085"/>
    </source>
</evidence>
<evidence type="ECO:0000256" key="2">
    <source>
        <dbReference type="ARBA" id="ARBA00012438"/>
    </source>
</evidence>
<dbReference type="InterPro" id="IPR036890">
    <property type="entry name" value="HATPase_C_sf"/>
</dbReference>
<evidence type="ECO:0000256" key="9">
    <source>
        <dbReference type="SAM" id="Phobius"/>
    </source>
</evidence>
<comment type="catalytic activity">
    <reaction evidence="1">
        <text>ATP + protein L-histidine = ADP + protein N-phospho-L-histidine.</text>
        <dbReference type="EC" id="2.7.13.3"/>
    </reaction>
</comment>
<dbReference type="Pfam" id="PF02518">
    <property type="entry name" value="HATPase_c"/>
    <property type="match status" value="1"/>
</dbReference>
<keyword evidence="6 11" id="KW-0418">Kinase</keyword>
<comment type="caution">
    <text evidence="11">The sequence shown here is derived from an EMBL/GenBank/DDBJ whole genome shotgun (WGS) entry which is preliminary data.</text>
</comment>
<dbReference type="Gene3D" id="1.10.287.130">
    <property type="match status" value="1"/>
</dbReference>
<dbReference type="Gene3D" id="3.40.50.2300">
    <property type="match status" value="2"/>
</dbReference>
<dbReference type="AlphaFoldDB" id="A0A927ZPE4"/>
<evidence type="ECO:0000256" key="4">
    <source>
        <dbReference type="ARBA" id="ARBA00022679"/>
    </source>
</evidence>
<evidence type="ECO:0000256" key="6">
    <source>
        <dbReference type="ARBA" id="ARBA00022777"/>
    </source>
</evidence>
<dbReference type="GO" id="GO:0000155">
    <property type="term" value="F:phosphorelay sensor kinase activity"/>
    <property type="evidence" value="ECO:0007669"/>
    <property type="project" value="InterPro"/>
</dbReference>
<name>A0A927ZPE4_9CLOT</name>
<dbReference type="Pfam" id="PF00512">
    <property type="entry name" value="HisKA"/>
    <property type="match status" value="1"/>
</dbReference>
<dbReference type="Gene3D" id="3.30.565.10">
    <property type="entry name" value="Histidine kinase-like ATPase, C-terminal domain"/>
    <property type="match status" value="1"/>
</dbReference>
<organism evidence="11 12">
    <name type="scientific">Clostridium sulfidigenes</name>
    <dbReference type="NCBI Taxonomy" id="318464"/>
    <lineage>
        <taxon>Bacteria</taxon>
        <taxon>Bacillati</taxon>
        <taxon>Bacillota</taxon>
        <taxon>Clostridia</taxon>
        <taxon>Eubacteriales</taxon>
        <taxon>Clostridiaceae</taxon>
        <taxon>Clostridium</taxon>
    </lineage>
</organism>
<dbReference type="InterPro" id="IPR003594">
    <property type="entry name" value="HATPase_dom"/>
</dbReference>
<keyword evidence="7" id="KW-0067">ATP-binding</keyword>
<dbReference type="PANTHER" id="PTHR43711">
    <property type="entry name" value="TWO-COMPONENT HISTIDINE KINASE"/>
    <property type="match status" value="1"/>
</dbReference>
<reference evidence="11" key="1">
    <citation type="submission" date="2019-04" db="EMBL/GenBank/DDBJ databases">
        <title>Evolution of Biomass-Degrading Anaerobic Consortia Revealed by Metagenomics.</title>
        <authorList>
            <person name="Peng X."/>
        </authorList>
    </citation>
    <scope>NUCLEOTIDE SEQUENCE</scope>
    <source>
        <strain evidence="11">SIG254</strain>
    </source>
</reference>
<protein>
    <recommendedName>
        <fullName evidence="2">histidine kinase</fullName>
        <ecNumber evidence="2">2.7.13.3</ecNumber>
    </recommendedName>
</protein>
<accession>A0A927ZPE4</accession>
<dbReference type="InterPro" id="IPR004358">
    <property type="entry name" value="Sig_transdc_His_kin-like_C"/>
</dbReference>
<dbReference type="SMART" id="SM00387">
    <property type="entry name" value="HATPase_c"/>
    <property type="match status" value="1"/>
</dbReference>
<dbReference type="CDD" id="cd16922">
    <property type="entry name" value="HATPase_EvgS-ArcB-TorS-like"/>
    <property type="match status" value="1"/>
</dbReference>
<feature type="transmembrane region" description="Helical" evidence="9">
    <location>
        <begin position="14"/>
        <end position="36"/>
    </location>
</feature>
<keyword evidence="9" id="KW-0472">Membrane</keyword>
<dbReference type="InterPro" id="IPR003661">
    <property type="entry name" value="HisK_dim/P_dom"/>
</dbReference>
<evidence type="ECO:0000256" key="3">
    <source>
        <dbReference type="ARBA" id="ARBA00022553"/>
    </source>
</evidence>
<evidence type="ECO:0000313" key="11">
    <source>
        <dbReference type="EMBL" id="MBE6060120.1"/>
    </source>
</evidence>
<dbReference type="InterPro" id="IPR036097">
    <property type="entry name" value="HisK_dim/P_sf"/>
</dbReference>